<dbReference type="SUPFAM" id="SSF52821">
    <property type="entry name" value="Rhodanese/Cell cycle control phosphatase"/>
    <property type="match status" value="2"/>
</dbReference>
<gene>
    <name evidence="5" type="ORF">B0H94_103158</name>
</gene>
<proteinExistence type="predicted"/>
<keyword evidence="1 3" id="KW-0808">Transferase</keyword>
<dbReference type="InterPro" id="IPR045078">
    <property type="entry name" value="TST/MPST-like"/>
</dbReference>
<keyword evidence="2" id="KW-0677">Repeat</keyword>
<feature type="domain" description="Rhodanese" evidence="4">
    <location>
        <begin position="15"/>
        <end position="134"/>
    </location>
</feature>
<name>A0A2P8HWE6_9BACI</name>
<reference evidence="5 6" key="1">
    <citation type="submission" date="2018-03" db="EMBL/GenBank/DDBJ databases">
        <title>Genomic Encyclopedia of Type Strains, Phase III (KMG-III): the genomes of soil and plant-associated and newly described type strains.</title>
        <authorList>
            <person name="Whitman W."/>
        </authorList>
    </citation>
    <scope>NUCLEOTIDE SEQUENCE [LARGE SCALE GENOMIC DNA]</scope>
    <source>
        <strain evidence="5 6">CGMCC 1.07653</strain>
    </source>
</reference>
<dbReference type="AlphaFoldDB" id="A0A2P8HWE6"/>
<dbReference type="OrthoDB" id="9770030at2"/>
<dbReference type="PANTHER" id="PTHR11364:SF27">
    <property type="entry name" value="SULFURTRANSFERASE"/>
    <property type="match status" value="1"/>
</dbReference>
<dbReference type="CDD" id="cd01448">
    <property type="entry name" value="TST_Repeat_1"/>
    <property type="match status" value="1"/>
</dbReference>
<dbReference type="CDD" id="cd01449">
    <property type="entry name" value="TST_Repeat_2"/>
    <property type="match status" value="1"/>
</dbReference>
<dbReference type="PANTHER" id="PTHR11364">
    <property type="entry name" value="THIOSULFATE SULFERTANSFERASE"/>
    <property type="match status" value="1"/>
</dbReference>
<dbReference type="Proteomes" id="UP000242310">
    <property type="component" value="Unassembled WGS sequence"/>
</dbReference>
<evidence type="ECO:0000256" key="2">
    <source>
        <dbReference type="ARBA" id="ARBA00022737"/>
    </source>
</evidence>
<keyword evidence="5" id="KW-0670">Pyruvate</keyword>
<evidence type="ECO:0000256" key="3">
    <source>
        <dbReference type="RuleBase" id="RU000507"/>
    </source>
</evidence>
<dbReference type="InterPro" id="IPR036873">
    <property type="entry name" value="Rhodanese-like_dom_sf"/>
</dbReference>
<evidence type="ECO:0000313" key="6">
    <source>
        <dbReference type="Proteomes" id="UP000242310"/>
    </source>
</evidence>
<feature type="domain" description="Rhodanese" evidence="4">
    <location>
        <begin position="164"/>
        <end position="273"/>
    </location>
</feature>
<protein>
    <recommendedName>
        <fullName evidence="3">Sulfurtransferase</fullName>
    </recommendedName>
</protein>
<keyword evidence="6" id="KW-1185">Reference proteome</keyword>
<accession>A0A2P8HWE6</accession>
<dbReference type="RefSeq" id="WP_106587870.1">
    <property type="nucleotide sequence ID" value="NZ_PYAV01000003.1"/>
</dbReference>
<evidence type="ECO:0000256" key="1">
    <source>
        <dbReference type="ARBA" id="ARBA00022679"/>
    </source>
</evidence>
<evidence type="ECO:0000313" key="5">
    <source>
        <dbReference type="EMBL" id="PSL50546.1"/>
    </source>
</evidence>
<dbReference type="PROSITE" id="PS00380">
    <property type="entry name" value="RHODANESE_1"/>
    <property type="match status" value="1"/>
</dbReference>
<dbReference type="SMART" id="SM00450">
    <property type="entry name" value="RHOD"/>
    <property type="match status" value="2"/>
</dbReference>
<dbReference type="PROSITE" id="PS00683">
    <property type="entry name" value="RHODANESE_2"/>
    <property type="match status" value="1"/>
</dbReference>
<dbReference type="Gene3D" id="3.40.250.10">
    <property type="entry name" value="Rhodanese-like domain"/>
    <property type="match status" value="2"/>
</dbReference>
<dbReference type="EMBL" id="PYAV01000003">
    <property type="protein sequence ID" value="PSL50546.1"/>
    <property type="molecule type" value="Genomic_DNA"/>
</dbReference>
<dbReference type="PROSITE" id="PS50206">
    <property type="entry name" value="RHODANESE_3"/>
    <property type="match status" value="2"/>
</dbReference>
<dbReference type="InterPro" id="IPR001763">
    <property type="entry name" value="Rhodanese-like_dom"/>
</dbReference>
<evidence type="ECO:0000259" key="4">
    <source>
        <dbReference type="PROSITE" id="PS50206"/>
    </source>
</evidence>
<dbReference type="Pfam" id="PF00581">
    <property type="entry name" value="Rhodanese"/>
    <property type="match status" value="2"/>
</dbReference>
<comment type="caution">
    <text evidence="5">The sequence shown here is derived from an EMBL/GenBank/DDBJ whole genome shotgun (WGS) entry which is preliminary data.</text>
</comment>
<dbReference type="GO" id="GO:0004792">
    <property type="term" value="F:thiosulfate-cyanide sulfurtransferase activity"/>
    <property type="evidence" value="ECO:0007669"/>
    <property type="project" value="InterPro"/>
</dbReference>
<dbReference type="InterPro" id="IPR001307">
    <property type="entry name" value="Thiosulphate_STrfase_CS"/>
</dbReference>
<sequence>MSFLLSMQETKARINDGELKPLDCRFVLGQPEAGLAAFEQAHLPGAVHLDLEKDLSAPVTIESGRHPQPNRAKTAEKLGKYGISSDEAVVVYDDQNLAMAARAWWVLRYLGHRHVYVMNASFSDWVAAGLPVEREARKDAPVNYELREPLEQPVSADDIEREHEDQEVVLIDARTPERYQGEDEPIDQVAGHIPGAVNEPFLQMLTDRGRLLDAASLKKQLQHRQDQKLMNYCGSGVTACVNVLAQREAGLEDVYLYPGSWSEWIALQKHQGSK</sequence>
<organism evidence="5 6">
    <name type="scientific">Salsuginibacillus halophilus</name>
    <dbReference type="NCBI Taxonomy" id="517424"/>
    <lineage>
        <taxon>Bacteria</taxon>
        <taxon>Bacillati</taxon>
        <taxon>Bacillota</taxon>
        <taxon>Bacilli</taxon>
        <taxon>Bacillales</taxon>
        <taxon>Bacillaceae</taxon>
        <taxon>Salsuginibacillus</taxon>
    </lineage>
</organism>